<sequence>MSVYIMTGHPPGPPPHEVMAHMLNHPEQPPASTPGSEDEPSDDSDDNREVPQFGYRRGGPHPHHRGGRGHRGFGAGPHGYHGPHGPHGFERGPRFHHPFEHFGHHGGRGGMFGPREGPHSPHSHPHHGFHGHHRGGRGMHHRPPFWPTGPLGFDFLQRFASEMGNGFEDLFTTDRDARDVNDSQIDFVPRADVFDTATDYVVHVSLPGAQKSDVSIDYNAQESTLRLAGVIHRPEFNEELHEAMILDERRREVGVFERSIKLDTRDRQSVNVDQENISAKLANGVLIVRLPKGQPQAQGGNKKIIINEDADAAPLEEKRDVESTTQNEKHASVAEVEDELDSMHVDSETEAGDLLQEVDEKIYTPSHASEEEDEDEDAGEYVKVDAK</sequence>
<dbReference type="SUPFAM" id="SSF49764">
    <property type="entry name" value="HSP20-like chaperones"/>
    <property type="match status" value="1"/>
</dbReference>
<feature type="region of interest" description="Disordered" evidence="4">
    <location>
        <begin position="1"/>
        <end position="90"/>
    </location>
</feature>
<feature type="region of interest" description="Disordered" evidence="4">
    <location>
        <begin position="117"/>
        <end position="139"/>
    </location>
</feature>
<keyword evidence="7" id="KW-1185">Reference proteome</keyword>
<feature type="region of interest" description="Disordered" evidence="4">
    <location>
        <begin position="315"/>
        <end position="387"/>
    </location>
</feature>
<dbReference type="Gene3D" id="2.60.40.790">
    <property type="match status" value="1"/>
</dbReference>
<feature type="compositionally biased region" description="Acidic residues" evidence="4">
    <location>
        <begin position="36"/>
        <end position="46"/>
    </location>
</feature>
<dbReference type="PANTHER" id="PTHR11527">
    <property type="entry name" value="HEAT-SHOCK PROTEIN 20 FAMILY MEMBER"/>
    <property type="match status" value="1"/>
</dbReference>
<dbReference type="Pfam" id="PF00011">
    <property type="entry name" value="HSP20"/>
    <property type="match status" value="1"/>
</dbReference>
<evidence type="ECO:0000259" key="5">
    <source>
        <dbReference type="PROSITE" id="PS01031"/>
    </source>
</evidence>
<dbReference type="InterPro" id="IPR031107">
    <property type="entry name" value="Small_HSP"/>
</dbReference>
<evidence type="ECO:0000256" key="2">
    <source>
        <dbReference type="PROSITE-ProRule" id="PRU00285"/>
    </source>
</evidence>
<dbReference type="OrthoDB" id="5511210at2759"/>
<accession>A0A225BA66</accession>
<protein>
    <recommendedName>
        <fullName evidence="5">SHSP domain-containing protein</fullName>
    </recommendedName>
</protein>
<dbReference type="GeneID" id="31000846"/>
<dbReference type="PROSITE" id="PS01031">
    <property type="entry name" value="SHSP"/>
    <property type="match status" value="1"/>
</dbReference>
<dbReference type="EMBL" id="LFMY01000001">
    <property type="protein sequence ID" value="OKL63825.1"/>
    <property type="molecule type" value="Genomic_DNA"/>
</dbReference>
<feature type="compositionally biased region" description="Acidic residues" evidence="4">
    <location>
        <begin position="370"/>
        <end position="379"/>
    </location>
</feature>
<feature type="compositionally biased region" description="Basic residues" evidence="4">
    <location>
        <begin position="58"/>
        <end position="71"/>
    </location>
</feature>
<dbReference type="AlphaFoldDB" id="A0A225BA66"/>
<gene>
    <name evidence="6" type="ORF">UA08_01091</name>
</gene>
<reference evidence="6 7" key="1">
    <citation type="submission" date="2015-06" db="EMBL/GenBank/DDBJ databases">
        <title>Talaromyces atroroseus IBT 11181 draft genome.</title>
        <authorList>
            <person name="Rasmussen K.B."/>
            <person name="Rasmussen S."/>
            <person name="Petersen B."/>
            <person name="Sicheritz-Ponten T."/>
            <person name="Mortensen U.H."/>
            <person name="Thrane U."/>
        </authorList>
    </citation>
    <scope>NUCLEOTIDE SEQUENCE [LARGE SCALE GENOMIC DNA]</scope>
    <source>
        <strain evidence="6 7">IBT 11181</strain>
    </source>
</reference>
<dbReference type="Proteomes" id="UP000214365">
    <property type="component" value="Unassembled WGS sequence"/>
</dbReference>
<dbReference type="RefSeq" id="XP_020123946.1">
    <property type="nucleotide sequence ID" value="XM_020259840.1"/>
</dbReference>
<evidence type="ECO:0000313" key="7">
    <source>
        <dbReference type="Proteomes" id="UP000214365"/>
    </source>
</evidence>
<evidence type="ECO:0000256" key="1">
    <source>
        <dbReference type="ARBA" id="ARBA00023016"/>
    </source>
</evidence>
<evidence type="ECO:0000256" key="3">
    <source>
        <dbReference type="RuleBase" id="RU003616"/>
    </source>
</evidence>
<evidence type="ECO:0000313" key="6">
    <source>
        <dbReference type="EMBL" id="OKL63825.1"/>
    </source>
</evidence>
<comment type="caution">
    <text evidence="6">The sequence shown here is derived from an EMBL/GenBank/DDBJ whole genome shotgun (WGS) entry which is preliminary data.</text>
</comment>
<keyword evidence="1" id="KW-0346">Stress response</keyword>
<dbReference type="InterPro" id="IPR008978">
    <property type="entry name" value="HSP20-like_chaperone"/>
</dbReference>
<comment type="similarity">
    <text evidence="2 3">Belongs to the small heat shock protein (HSP20) family.</text>
</comment>
<feature type="compositionally biased region" description="Basic residues" evidence="4">
    <location>
        <begin position="121"/>
        <end position="139"/>
    </location>
</feature>
<feature type="compositionally biased region" description="Basic and acidic residues" evidence="4">
    <location>
        <begin position="315"/>
        <end position="332"/>
    </location>
</feature>
<feature type="domain" description="SHSP" evidence="5">
    <location>
        <begin position="182"/>
        <end position="309"/>
    </location>
</feature>
<dbReference type="STRING" id="1441469.A0A225BA66"/>
<name>A0A225BA66_TALAT</name>
<dbReference type="CDD" id="cd06464">
    <property type="entry name" value="ACD_sHsps-like"/>
    <property type="match status" value="1"/>
</dbReference>
<proteinExistence type="inferred from homology"/>
<dbReference type="InterPro" id="IPR002068">
    <property type="entry name" value="A-crystallin/Hsp20_dom"/>
</dbReference>
<evidence type="ECO:0000256" key="4">
    <source>
        <dbReference type="SAM" id="MobiDB-lite"/>
    </source>
</evidence>
<organism evidence="6 7">
    <name type="scientific">Talaromyces atroroseus</name>
    <dbReference type="NCBI Taxonomy" id="1441469"/>
    <lineage>
        <taxon>Eukaryota</taxon>
        <taxon>Fungi</taxon>
        <taxon>Dikarya</taxon>
        <taxon>Ascomycota</taxon>
        <taxon>Pezizomycotina</taxon>
        <taxon>Eurotiomycetes</taxon>
        <taxon>Eurotiomycetidae</taxon>
        <taxon>Eurotiales</taxon>
        <taxon>Trichocomaceae</taxon>
        <taxon>Talaromyces</taxon>
        <taxon>Talaromyces sect. Trachyspermi</taxon>
    </lineage>
</organism>